<keyword evidence="12 16" id="KW-0547">Nucleotide-binding</keyword>
<comment type="catalytic activity">
    <reaction evidence="1 16">
        <text>1-(5-phospho-beta-D-ribosyl)-ATP + diphosphate = 5-phospho-alpha-D-ribose 1-diphosphate + ATP</text>
        <dbReference type="Rhea" id="RHEA:18473"/>
        <dbReference type="ChEBI" id="CHEBI:30616"/>
        <dbReference type="ChEBI" id="CHEBI:33019"/>
        <dbReference type="ChEBI" id="CHEBI:58017"/>
        <dbReference type="ChEBI" id="CHEBI:73183"/>
        <dbReference type="EC" id="2.4.2.17"/>
    </reaction>
</comment>
<evidence type="ECO:0000256" key="12">
    <source>
        <dbReference type="ARBA" id="ARBA00022741"/>
    </source>
</evidence>
<feature type="domain" description="ATP phosphoribosyltransferase catalytic" evidence="17">
    <location>
        <begin position="51"/>
        <end position="204"/>
    </location>
</feature>
<evidence type="ECO:0000256" key="7">
    <source>
        <dbReference type="ARBA" id="ARBA00020998"/>
    </source>
</evidence>
<keyword evidence="14 16" id="KW-0368">Histidine biosynthesis</keyword>
<protein>
    <recommendedName>
        <fullName evidence="7 16">ATP phosphoribosyltransferase</fullName>
        <shortName evidence="16">ATP-PRT</shortName>
        <shortName evidence="16">ATP-PRTase</shortName>
        <ecNumber evidence="6 16">2.4.2.17</ecNumber>
    </recommendedName>
</protein>
<comment type="caution">
    <text evidence="18">The sequence shown here is derived from an EMBL/GenBank/DDBJ whole genome shotgun (WGS) entry which is preliminary data.</text>
</comment>
<dbReference type="SUPFAM" id="SSF53850">
    <property type="entry name" value="Periplasmic binding protein-like II"/>
    <property type="match status" value="1"/>
</dbReference>
<dbReference type="InterPro" id="IPR013820">
    <property type="entry name" value="ATP_PRibTrfase_cat"/>
</dbReference>
<accession>A0A7C5V4R5</accession>
<evidence type="ECO:0000259" key="17">
    <source>
        <dbReference type="Pfam" id="PF01634"/>
    </source>
</evidence>
<comment type="function">
    <text evidence="15 16">Catalyzes the condensation of ATP and 5-phosphoribose 1-diphosphate to form N'-(5'-phosphoribosyl)-ATP (PR-ATP). Has a crucial role in the pathway because the rate of histidine biosynthesis seems to be controlled primarily by regulation of HisG enzymatic activity.</text>
</comment>
<name>A0A7C5V4R5_9FIRM</name>
<dbReference type="EMBL" id="DRUZ01000022">
    <property type="protein sequence ID" value="HHS01202.1"/>
    <property type="molecule type" value="Genomic_DNA"/>
</dbReference>
<evidence type="ECO:0000256" key="10">
    <source>
        <dbReference type="ARBA" id="ARBA00022676"/>
    </source>
</evidence>
<evidence type="ECO:0000256" key="14">
    <source>
        <dbReference type="ARBA" id="ARBA00023102"/>
    </source>
</evidence>
<comment type="subunit">
    <text evidence="5 16">Heteromultimer composed of HisG and HisZ subunits.</text>
</comment>
<dbReference type="EC" id="2.4.2.17" evidence="6 16"/>
<evidence type="ECO:0000256" key="1">
    <source>
        <dbReference type="ARBA" id="ARBA00000915"/>
    </source>
</evidence>
<dbReference type="PANTHER" id="PTHR21403:SF8">
    <property type="entry name" value="ATP PHOSPHORIBOSYLTRANSFERASE"/>
    <property type="match status" value="1"/>
</dbReference>
<evidence type="ECO:0000256" key="8">
    <source>
        <dbReference type="ARBA" id="ARBA00022490"/>
    </source>
</evidence>
<evidence type="ECO:0000256" key="6">
    <source>
        <dbReference type="ARBA" id="ARBA00011946"/>
    </source>
</evidence>
<dbReference type="InterPro" id="IPR024893">
    <property type="entry name" value="ATP_PRibTrfase_HisG_short"/>
</dbReference>
<dbReference type="FunFam" id="3.40.190.10:FF:000008">
    <property type="entry name" value="ATP phosphoribosyltransferase"/>
    <property type="match status" value="1"/>
</dbReference>
<keyword evidence="11 16" id="KW-0808">Transferase</keyword>
<reference evidence="18" key="1">
    <citation type="journal article" date="2020" name="mSystems">
        <title>Genome- and Community-Level Interaction Insights into Carbon Utilization and Element Cycling Functions of Hydrothermarchaeota in Hydrothermal Sediment.</title>
        <authorList>
            <person name="Zhou Z."/>
            <person name="Liu Y."/>
            <person name="Xu W."/>
            <person name="Pan J."/>
            <person name="Luo Z.H."/>
            <person name="Li M."/>
        </authorList>
    </citation>
    <scope>NUCLEOTIDE SEQUENCE [LARGE SCALE GENOMIC DNA]</scope>
    <source>
        <strain evidence="18">SpSt-102</strain>
    </source>
</reference>
<evidence type="ECO:0000256" key="11">
    <source>
        <dbReference type="ARBA" id="ARBA00022679"/>
    </source>
</evidence>
<gene>
    <name evidence="16" type="primary">hisG</name>
    <name evidence="18" type="ORF">ENL71_01475</name>
</gene>
<dbReference type="InterPro" id="IPR018198">
    <property type="entry name" value="ATP_PRibTrfase_CS"/>
</dbReference>
<keyword evidence="8 16" id="KW-0963">Cytoplasm</keyword>
<comment type="pathway">
    <text evidence="3 16">Amino-acid biosynthesis; L-histidine biosynthesis; L-histidine from 5-phospho-alpha-D-ribose 1-diphosphate: step 1/9.</text>
</comment>
<evidence type="ECO:0000256" key="13">
    <source>
        <dbReference type="ARBA" id="ARBA00022840"/>
    </source>
</evidence>
<dbReference type="UniPathway" id="UPA00031">
    <property type="reaction ID" value="UER00006"/>
</dbReference>
<sequence length="209" mass="23588">MITIALPKGRLVQQTVELLKRASLVDIDISEESRKLIMEDTQNSLRFLMVKPFDVPTYVEYGVADVGVVGKDVLLEMNKRVYELLDLKIGKCFVALAGPKGMSKLFLEKPDKTIATKFPNIAKEYFENVRGEDVKIIKLNGSVELAPILGLSDMIVDIVESGRTLKENGLEVYEKLYDISARLIANRASLKLKTQIEDIINRLERMVEE</sequence>
<proteinExistence type="inferred from homology"/>
<evidence type="ECO:0000313" key="18">
    <source>
        <dbReference type="EMBL" id="HHS01202.1"/>
    </source>
</evidence>
<dbReference type="PROSITE" id="PS01316">
    <property type="entry name" value="ATP_P_PHORIBOSYLTR"/>
    <property type="match status" value="1"/>
</dbReference>
<dbReference type="Pfam" id="PF01634">
    <property type="entry name" value="HisG"/>
    <property type="match status" value="1"/>
</dbReference>
<dbReference type="FunFam" id="3.40.190.10:FF:000011">
    <property type="entry name" value="ATP phosphoribosyltransferase"/>
    <property type="match status" value="1"/>
</dbReference>
<evidence type="ECO:0000256" key="16">
    <source>
        <dbReference type="HAMAP-Rule" id="MF_01018"/>
    </source>
</evidence>
<dbReference type="GO" id="GO:0005524">
    <property type="term" value="F:ATP binding"/>
    <property type="evidence" value="ECO:0007669"/>
    <property type="project" value="UniProtKB-KW"/>
</dbReference>
<keyword evidence="10 16" id="KW-0328">Glycosyltransferase</keyword>
<dbReference type="GO" id="GO:0005737">
    <property type="term" value="C:cytoplasm"/>
    <property type="evidence" value="ECO:0007669"/>
    <property type="project" value="UniProtKB-SubCell"/>
</dbReference>
<dbReference type="HAMAP" id="MF_01018">
    <property type="entry name" value="HisG_Short"/>
    <property type="match status" value="1"/>
</dbReference>
<evidence type="ECO:0000256" key="5">
    <source>
        <dbReference type="ARBA" id="ARBA00011496"/>
    </source>
</evidence>
<organism evidence="18">
    <name type="scientific">Caldicellulosiruptor owensensis</name>
    <dbReference type="NCBI Taxonomy" id="55205"/>
    <lineage>
        <taxon>Bacteria</taxon>
        <taxon>Bacillati</taxon>
        <taxon>Bacillota</taxon>
        <taxon>Bacillota incertae sedis</taxon>
        <taxon>Caldicellulosiruptorales</taxon>
        <taxon>Caldicellulosiruptoraceae</taxon>
        <taxon>Caldicellulosiruptor</taxon>
    </lineage>
</organism>
<dbReference type="PANTHER" id="PTHR21403">
    <property type="entry name" value="ATP PHOSPHORIBOSYLTRANSFERASE ATP-PRTASE"/>
    <property type="match status" value="1"/>
</dbReference>
<comment type="domain">
    <text evidence="16">Lacks the C-terminal regulatory region which is replaced by HisZ.</text>
</comment>
<evidence type="ECO:0000256" key="4">
    <source>
        <dbReference type="ARBA" id="ARBA00009489"/>
    </source>
</evidence>
<dbReference type="AlphaFoldDB" id="A0A7C5V4R5"/>
<keyword evidence="9 16" id="KW-0028">Amino-acid biosynthesis</keyword>
<evidence type="ECO:0000256" key="15">
    <source>
        <dbReference type="ARBA" id="ARBA00024861"/>
    </source>
</evidence>
<evidence type="ECO:0000256" key="9">
    <source>
        <dbReference type="ARBA" id="ARBA00022605"/>
    </source>
</evidence>
<dbReference type="NCBIfam" id="TIGR00070">
    <property type="entry name" value="hisG"/>
    <property type="match status" value="1"/>
</dbReference>
<dbReference type="GO" id="GO:0000105">
    <property type="term" value="P:L-histidine biosynthetic process"/>
    <property type="evidence" value="ECO:0007669"/>
    <property type="project" value="UniProtKB-UniRule"/>
</dbReference>
<comment type="similarity">
    <text evidence="4 16">Belongs to the ATP phosphoribosyltransferase family. Short subfamily.</text>
</comment>
<comment type="subcellular location">
    <subcellularLocation>
        <location evidence="2 16">Cytoplasm</location>
    </subcellularLocation>
</comment>
<dbReference type="GO" id="GO:0003879">
    <property type="term" value="F:ATP phosphoribosyltransferase activity"/>
    <property type="evidence" value="ECO:0007669"/>
    <property type="project" value="UniProtKB-UniRule"/>
</dbReference>
<dbReference type="InterPro" id="IPR001348">
    <property type="entry name" value="ATP_PRibTrfase_HisG"/>
</dbReference>
<evidence type="ECO:0000256" key="3">
    <source>
        <dbReference type="ARBA" id="ARBA00004667"/>
    </source>
</evidence>
<dbReference type="CDD" id="cd13595">
    <property type="entry name" value="PBP2_HisGs"/>
    <property type="match status" value="1"/>
</dbReference>
<dbReference type="Gene3D" id="3.40.190.10">
    <property type="entry name" value="Periplasmic binding protein-like II"/>
    <property type="match status" value="2"/>
</dbReference>
<evidence type="ECO:0000256" key="2">
    <source>
        <dbReference type="ARBA" id="ARBA00004496"/>
    </source>
</evidence>
<keyword evidence="13 16" id="KW-0067">ATP-binding</keyword>